<feature type="repeat" description="PPR" evidence="3">
    <location>
        <begin position="214"/>
        <end position="248"/>
    </location>
</feature>
<dbReference type="Proteomes" id="UP001415857">
    <property type="component" value="Unassembled WGS sequence"/>
</dbReference>
<feature type="repeat" description="PPR" evidence="3">
    <location>
        <begin position="315"/>
        <end position="349"/>
    </location>
</feature>
<evidence type="ECO:0000256" key="2">
    <source>
        <dbReference type="ARBA" id="ARBA00022737"/>
    </source>
</evidence>
<evidence type="ECO:0000313" key="4">
    <source>
        <dbReference type="EMBL" id="KAK9285820.1"/>
    </source>
</evidence>
<accession>A0AAP0X5J0</accession>
<dbReference type="InterPro" id="IPR046960">
    <property type="entry name" value="PPR_At4g14850-like_plant"/>
</dbReference>
<dbReference type="Pfam" id="PF13041">
    <property type="entry name" value="PPR_2"/>
    <property type="match status" value="3"/>
</dbReference>
<dbReference type="Gene3D" id="1.25.40.10">
    <property type="entry name" value="Tetratricopeptide repeat domain"/>
    <property type="match status" value="3"/>
</dbReference>
<comment type="similarity">
    <text evidence="1">Belongs to the PPR family. PCMP-H subfamily.</text>
</comment>
<dbReference type="EMBL" id="JBBPBK010000005">
    <property type="protein sequence ID" value="KAK9285820.1"/>
    <property type="molecule type" value="Genomic_DNA"/>
</dbReference>
<evidence type="ECO:0000313" key="5">
    <source>
        <dbReference type="Proteomes" id="UP001415857"/>
    </source>
</evidence>
<evidence type="ECO:0000256" key="1">
    <source>
        <dbReference type="ARBA" id="ARBA00006643"/>
    </source>
</evidence>
<dbReference type="PROSITE" id="PS51375">
    <property type="entry name" value="PPR"/>
    <property type="match status" value="5"/>
</dbReference>
<proteinExistence type="inferred from homology"/>
<feature type="repeat" description="PPR" evidence="3">
    <location>
        <begin position="284"/>
        <end position="314"/>
    </location>
</feature>
<dbReference type="GO" id="GO:0009451">
    <property type="term" value="P:RNA modification"/>
    <property type="evidence" value="ECO:0007669"/>
    <property type="project" value="InterPro"/>
</dbReference>
<feature type="repeat" description="PPR" evidence="3">
    <location>
        <begin position="82"/>
        <end position="116"/>
    </location>
</feature>
<dbReference type="FunFam" id="1.25.40.10:FF:000470">
    <property type="entry name" value="Pentatricopeptide repeat-containing protein At5g66520"/>
    <property type="match status" value="1"/>
</dbReference>
<dbReference type="PANTHER" id="PTHR47926:SF463">
    <property type="entry name" value="PENTATRICOPEPTIDE REPEAT-CONTAINING PROTEIN"/>
    <property type="match status" value="1"/>
</dbReference>
<dbReference type="FunFam" id="1.25.40.10:FF:000333">
    <property type="entry name" value="Pentatricopeptide repeat-containing protein"/>
    <property type="match status" value="1"/>
</dbReference>
<gene>
    <name evidence="4" type="ORF">L1049_025021</name>
</gene>
<dbReference type="AlphaFoldDB" id="A0AAP0X5J0"/>
<dbReference type="InterPro" id="IPR002885">
    <property type="entry name" value="PPR_rpt"/>
</dbReference>
<comment type="caution">
    <text evidence="4">The sequence shown here is derived from an EMBL/GenBank/DDBJ whole genome shotgun (WGS) entry which is preliminary data.</text>
</comment>
<feature type="repeat" description="PPR" evidence="3">
    <location>
        <begin position="183"/>
        <end position="213"/>
    </location>
</feature>
<dbReference type="NCBIfam" id="TIGR00756">
    <property type="entry name" value="PPR"/>
    <property type="match status" value="5"/>
</dbReference>
<protein>
    <recommendedName>
        <fullName evidence="6">Pentatricopeptide repeat-containing protein</fullName>
    </recommendedName>
</protein>
<reference evidence="4 5" key="1">
    <citation type="journal article" date="2024" name="Plant J.">
        <title>Genome sequences and population genomics reveal climatic adaptation and genomic divergence between two closely related sweetgum species.</title>
        <authorList>
            <person name="Xu W.Q."/>
            <person name="Ren C.Q."/>
            <person name="Zhang X.Y."/>
            <person name="Comes H.P."/>
            <person name="Liu X.H."/>
            <person name="Li Y.G."/>
            <person name="Kettle C.J."/>
            <person name="Jalonen R."/>
            <person name="Gaisberger H."/>
            <person name="Ma Y.Z."/>
            <person name="Qiu Y.X."/>
        </authorList>
    </citation>
    <scope>NUCLEOTIDE SEQUENCE [LARGE SCALE GENOMIC DNA]</scope>
    <source>
        <strain evidence="4">Hangzhou</strain>
    </source>
</reference>
<dbReference type="PANTHER" id="PTHR47926">
    <property type="entry name" value="PENTATRICOPEPTIDE REPEAT-CONTAINING PROTEIN"/>
    <property type="match status" value="1"/>
</dbReference>
<evidence type="ECO:0000256" key="3">
    <source>
        <dbReference type="PROSITE-ProRule" id="PRU00708"/>
    </source>
</evidence>
<dbReference type="InterPro" id="IPR011990">
    <property type="entry name" value="TPR-like_helical_dom_sf"/>
</dbReference>
<dbReference type="FunFam" id="1.25.40.10:FF:000242">
    <property type="entry name" value="Pentatricopeptide repeat-containing protein"/>
    <property type="match status" value="1"/>
</dbReference>
<dbReference type="GO" id="GO:0003723">
    <property type="term" value="F:RNA binding"/>
    <property type="evidence" value="ECO:0007669"/>
    <property type="project" value="InterPro"/>
</dbReference>
<keyword evidence="2" id="KW-0677">Repeat</keyword>
<sequence length="478" mass="53456">MALNLLAPTNKFLLESNVAQTLSLLERCSNMEELKQIHAQMFKTGLVQDVIPASRLLAVCTSPDSGDLAYAEVVFDGIYRPNTFMWNTMIRGYSNSKNPEEALLLYHQMLWNSVPQNAYTFPFLLKACSSLAALEETQQIHAQIIKNGFGSDIYATNSLLHVYAKSGSIIPARLLFDRVPQRDIVSWNSMIDGYSKNDQVEIAFELFKNMPAKNIISWTTMISCYVGAGLTTEAMNLFHEMQIAGIKPDNMALVSVLSASADLGALDQGRWIHAYIDKHGIQIDPILGCALIDMYAKCGDVEEALGVFRKMEKKNVSGWTAMIAGFAIHGRGREALDLFMQMQEEGVEPNLITFTGILTACSYAGFVNEGKTLFKSMESVYGWKPSIEHYGCMVDLLGRVGLLKEAKELIEAMPMKPNATIWGALLKACRIHRNIELGKQIGKNLIEEDPGHGGRWKRYITCGPRLRRDWEEKDINLH</sequence>
<keyword evidence="5" id="KW-1185">Reference proteome</keyword>
<name>A0AAP0X5J0_LIQFO</name>
<dbReference type="Pfam" id="PF01535">
    <property type="entry name" value="PPR"/>
    <property type="match status" value="2"/>
</dbReference>
<organism evidence="4 5">
    <name type="scientific">Liquidambar formosana</name>
    <name type="common">Formosan gum</name>
    <dbReference type="NCBI Taxonomy" id="63359"/>
    <lineage>
        <taxon>Eukaryota</taxon>
        <taxon>Viridiplantae</taxon>
        <taxon>Streptophyta</taxon>
        <taxon>Embryophyta</taxon>
        <taxon>Tracheophyta</taxon>
        <taxon>Spermatophyta</taxon>
        <taxon>Magnoliopsida</taxon>
        <taxon>eudicotyledons</taxon>
        <taxon>Gunneridae</taxon>
        <taxon>Pentapetalae</taxon>
        <taxon>Saxifragales</taxon>
        <taxon>Altingiaceae</taxon>
        <taxon>Liquidambar</taxon>
    </lineage>
</organism>
<evidence type="ECO:0008006" key="6">
    <source>
        <dbReference type="Google" id="ProtNLM"/>
    </source>
</evidence>